<accession>A0A7J6VQA3</accession>
<dbReference type="AlphaFoldDB" id="A0A7J6VQA3"/>
<proteinExistence type="predicted"/>
<reference evidence="1 2" key="1">
    <citation type="submission" date="2020-06" db="EMBL/GenBank/DDBJ databases">
        <title>Transcriptomic and genomic resources for Thalictrum thalictroides and T. hernandezii: Facilitating candidate gene discovery in an emerging model plant lineage.</title>
        <authorList>
            <person name="Arias T."/>
            <person name="Riano-Pachon D.M."/>
            <person name="Di Stilio V.S."/>
        </authorList>
    </citation>
    <scope>NUCLEOTIDE SEQUENCE [LARGE SCALE GENOMIC DNA]</scope>
    <source>
        <strain evidence="2">cv. WT478/WT964</strain>
        <tissue evidence="1">Leaves</tissue>
    </source>
</reference>
<evidence type="ECO:0000313" key="1">
    <source>
        <dbReference type="EMBL" id="KAF5186532.1"/>
    </source>
</evidence>
<evidence type="ECO:0000313" key="2">
    <source>
        <dbReference type="Proteomes" id="UP000554482"/>
    </source>
</evidence>
<keyword evidence="2" id="KW-1185">Reference proteome</keyword>
<dbReference type="InterPro" id="IPR012340">
    <property type="entry name" value="NA-bd_OB-fold"/>
</dbReference>
<comment type="caution">
    <text evidence="1">The sequence shown here is derived from an EMBL/GenBank/DDBJ whole genome shotgun (WGS) entry which is preliminary data.</text>
</comment>
<protein>
    <submittedName>
        <fullName evidence="1">Uncharacterized protein</fullName>
    </submittedName>
</protein>
<name>A0A7J6VQA3_THATH</name>
<dbReference type="EMBL" id="JABWDY010029145">
    <property type="protein sequence ID" value="KAF5186532.1"/>
    <property type="molecule type" value="Genomic_DNA"/>
</dbReference>
<dbReference type="Gene3D" id="2.40.50.140">
    <property type="entry name" value="Nucleic acid-binding proteins"/>
    <property type="match status" value="1"/>
</dbReference>
<dbReference type="SUPFAM" id="SSF50249">
    <property type="entry name" value="Nucleic acid-binding proteins"/>
    <property type="match status" value="1"/>
</dbReference>
<gene>
    <name evidence="1" type="ORF">FRX31_023881</name>
</gene>
<sequence length="177" mass="20311">MAWVELTIKFLLQSLTQKYSVNSRDSSSYYFDLDIPEVQFLKTSHFEVGESSASNNWTTNNTKSIADMVFYTCVANYSNFEGKYTYPSCAKCNRRALRNSGNLKCPKCTTPQGITQAIITRISIHDQSGTCVVSLFGNMLPRKIKGYKMQRKVTKRRLQKNRIPGKTKKNFNGYREQ</sequence>
<organism evidence="1 2">
    <name type="scientific">Thalictrum thalictroides</name>
    <name type="common">Rue-anemone</name>
    <name type="synonym">Anemone thalictroides</name>
    <dbReference type="NCBI Taxonomy" id="46969"/>
    <lineage>
        <taxon>Eukaryota</taxon>
        <taxon>Viridiplantae</taxon>
        <taxon>Streptophyta</taxon>
        <taxon>Embryophyta</taxon>
        <taxon>Tracheophyta</taxon>
        <taxon>Spermatophyta</taxon>
        <taxon>Magnoliopsida</taxon>
        <taxon>Ranunculales</taxon>
        <taxon>Ranunculaceae</taxon>
        <taxon>Thalictroideae</taxon>
        <taxon>Thalictrum</taxon>
    </lineage>
</organism>
<dbReference type="Proteomes" id="UP000554482">
    <property type="component" value="Unassembled WGS sequence"/>
</dbReference>